<dbReference type="PANTHER" id="PTHR24216">
    <property type="entry name" value="PAXILLIN-RELATED"/>
    <property type="match status" value="1"/>
</dbReference>
<feature type="compositionally biased region" description="Basic and acidic residues" evidence="2">
    <location>
        <begin position="770"/>
        <end position="779"/>
    </location>
</feature>
<feature type="region of interest" description="Disordered" evidence="2">
    <location>
        <begin position="1"/>
        <end position="79"/>
    </location>
</feature>
<keyword evidence="1" id="KW-0175">Coiled coil</keyword>
<feature type="compositionally biased region" description="Low complexity" evidence="2">
    <location>
        <begin position="28"/>
        <end position="59"/>
    </location>
</feature>
<organism evidence="3">
    <name type="scientific">Neospora caninum (strain Liverpool)</name>
    <dbReference type="NCBI Taxonomy" id="572307"/>
    <lineage>
        <taxon>Eukaryota</taxon>
        <taxon>Sar</taxon>
        <taxon>Alveolata</taxon>
        <taxon>Apicomplexa</taxon>
        <taxon>Conoidasida</taxon>
        <taxon>Coccidia</taxon>
        <taxon>Eucoccidiorida</taxon>
        <taxon>Eimeriorina</taxon>
        <taxon>Sarcocystidae</taxon>
        <taxon>Neospora</taxon>
    </lineage>
</organism>
<feature type="coiled-coil region" evidence="1">
    <location>
        <begin position="567"/>
        <end position="661"/>
    </location>
</feature>
<protein>
    <submittedName>
        <fullName evidence="3">High molecular mass nuclear antigen, putative</fullName>
    </submittedName>
</protein>
<dbReference type="PANTHER" id="PTHR24216:SF65">
    <property type="entry name" value="PAXILLIN-LIKE PROTEIN 1"/>
    <property type="match status" value="1"/>
</dbReference>
<evidence type="ECO:0000256" key="1">
    <source>
        <dbReference type="SAM" id="Coils"/>
    </source>
</evidence>
<gene>
    <name evidence="3" type="ORF">BN1204_030890</name>
</gene>
<dbReference type="AlphaFoldDB" id="A0A0F7UBQ6"/>
<feature type="region of interest" description="Disordered" evidence="2">
    <location>
        <begin position="105"/>
        <end position="138"/>
    </location>
</feature>
<feature type="compositionally biased region" description="Polar residues" evidence="2">
    <location>
        <begin position="780"/>
        <end position="789"/>
    </location>
</feature>
<proteinExistence type="predicted"/>
<feature type="coiled-coil region" evidence="1">
    <location>
        <begin position="511"/>
        <end position="538"/>
    </location>
</feature>
<name>A0A0F7UBQ6_NEOCL</name>
<dbReference type="EMBL" id="LN714483">
    <property type="protein sequence ID" value="CEL67288.1"/>
    <property type="molecule type" value="Genomic_DNA"/>
</dbReference>
<feature type="coiled-coil region" evidence="1">
    <location>
        <begin position="338"/>
        <end position="365"/>
    </location>
</feature>
<evidence type="ECO:0000313" key="3">
    <source>
        <dbReference type="EMBL" id="CEL67288.1"/>
    </source>
</evidence>
<reference evidence="3" key="1">
    <citation type="journal article" date="2015" name="PLoS ONE">
        <title>Comprehensive Evaluation of Toxoplasma gondii VEG and Neospora caninum LIV Genomes with Tachyzoite Stage Transcriptome and Proteome Defines Novel Transcript Features.</title>
        <authorList>
            <person name="Ramaprasad A."/>
            <person name="Mourier T."/>
            <person name="Naeem R."/>
            <person name="Malas T.B."/>
            <person name="Moussa E."/>
            <person name="Panigrahi A."/>
            <person name="Vermont S.J."/>
            <person name="Otto T.D."/>
            <person name="Wastling J."/>
            <person name="Pain A."/>
        </authorList>
    </citation>
    <scope>NUCLEOTIDE SEQUENCE</scope>
    <source>
        <strain evidence="3">Liverpool</strain>
    </source>
</reference>
<evidence type="ECO:0000256" key="2">
    <source>
        <dbReference type="SAM" id="MobiDB-lite"/>
    </source>
</evidence>
<sequence length="934" mass="101596">MRAPPAASDSSHPPPSLPATHAPESTLPSSAPCSAPSSPSSSAVPFLAATTASSLSPRPSRSPSPLPVLELHNDSPSETECALFPSPLDILESLLNLCECGHSDFSTSPRSVTPADSAPRSDTLAGRSAPSPGARLASTPVELPEFPLRVPSRRWRGYRTTVWRHATLPRSLSSPVRNAPGGQDQQSAMHAPGLSEETAAYDAGALCCCAPPPQGSLSVARMALVPPTRSYYYARPAPVLSPSVAGYAAVSGGSRVYAAGSPAGGAAPESFHRVVNGEPEAMYLTSPSAVAYAPGSHEPRHLTVPTLPPAAGTGEDWGESRRRLPVGAPPMERDAFVTEALLRKEAELQARIEEKQLELRLLERQANARRLVEGTAGFEEVRQLRGDLCEKEMEVEQLKAEVHLARKEKGDLNADLLMKDAVISALKAGDDSDLPDVRTVDAVKTLREKEEENRLLSRRLEAMREERRDMRELLLQKDKQLAAAMSVSDTEAKEASAVQLGVQAIAMVQDSVELREKMKRLDAELAALKEEKGRRELLLEETFRKLTDKRKEAAGLLEMVSQRDMKLARVETFLQQRNRDYDQLQEESRAALRAEAARVEKSEEEIKILQEQQGALKNIVASRDEKVTCLQNEVVRRDALIKQLEQRLKVLSQDLEQSAGHLQQLLRASAAKDAYLFELESQLRRNEVERQASYLAEVSRTRRLALETRLKEEECRAALNDKEEALASAQHELSRNSLTLQQLRHAFATVEATDACYRPVESRAASPSAARDKAKDRESGTTSLPVSTTEDALYRIPTATSVPQRPLQESLRLLEADAVVHPRPAGTAGLNGLLRQPRKGDTSTVYTYYEASPQEKASVASTLALPAGFAPTPHTFPATQAYAGILRANTVPSGDVGVSRQGGRGSPTAYATLPASRVVKQVASKKAEESAQKQ</sequence>
<feature type="coiled-coil region" evidence="1">
    <location>
        <begin position="446"/>
        <end position="480"/>
    </location>
</feature>
<accession>A0A0F7UBQ6</accession>
<feature type="region of interest" description="Disordered" evidence="2">
    <location>
        <begin position="760"/>
        <end position="789"/>
    </location>
</feature>
<feature type="compositionally biased region" description="Low complexity" evidence="2">
    <location>
        <begin position="1"/>
        <end position="11"/>
    </location>
</feature>